<evidence type="ECO:0000256" key="1">
    <source>
        <dbReference type="ARBA" id="ARBA00022729"/>
    </source>
</evidence>
<dbReference type="InterPro" id="IPR003961">
    <property type="entry name" value="FN3_dom"/>
</dbReference>
<evidence type="ECO:0000259" key="3">
    <source>
        <dbReference type="PROSITE" id="PS50853"/>
    </source>
</evidence>
<dbReference type="PROSITE" id="PS00018">
    <property type="entry name" value="EF_HAND_1"/>
    <property type="match status" value="1"/>
</dbReference>
<dbReference type="InterPro" id="IPR026444">
    <property type="entry name" value="Secre_tail"/>
</dbReference>
<sequence length="1873" mass="202265">MNEITLNKLRWGYGSSVKRWLLQKLLVLMVLFGTVSLNAQIHIGANGTTTTSYFPLYGLYNYNYSQQIVLASEYAAADGVGGPITQIKWKITTNGTGSTNWNNWSVFIGHTTKTSFTGTTDYVPHANLGAAVYSGIVTFDGNNTWVTINLTTPFVYNGTDNILVAVIEDAPGWGSTPSFAAYNNSATHAFPTTNRGVYYYQDPQIIDTSAPDGSVYKGVSNTIAQIQFTGVMSPCASPQNVVITNTHNSATATWNANANADLGVSYELRTSGGPNSGATGLVDSGTLAAGVNTVSLSNLLPSTNYTLYLKTNCSTYTSSWGAGNSFTTFSLVPSPWYEGFATATAPVGFVVNGFSLTNSAISNPGSTGYFYRVEQWVPGDIDAVTVVNVGPILTGDKFSFDYNVSDYYTPGDFVDVGAVNFRVEFFVNFSNTPVLISEFTNSGDNQWGTFEYPLTSYVGQVVKAKVTAVYTSTDYDFDYYVGLDNFYIGSCALPLTTNIAKTNNSATLSWDGYTGNTYTIEYGPTGFAPGTGTIVTGVTNNHLISGLLPTTTYQVYVINNCGNSSSPKVGPFAFTTETVVPSPWFEGFATSTMPVGFNVTGLTLTNDLASNPGSNGYFYRQNLDSAGEIAVLSTVNVGPILTGDVFSFDYSLREWNGGPGTPAGEASFNIELSTNFGNSYISIGDFLNEENSDWVRFEYPLGAYVGQVVKIRVKVERLSGDYYIGLDNFYIGSCAMPNVPQVANTTMNSALLEWIASPTDVFEIEYGPVGFVQGSGTVLIATGSSINISGLTESTQYEYYIRRKCSDTNFSPRMGKFKFITSCAVFTTSFVENFDSTATGSSTNSTVPICWTFYDGGAGYGFVNTGSVAPATPSKHFYIYNNSDMTNPYILISPETDNLGNGAYQVRFKARTGSNGAKLKFGRMSNKLDASTFVEITEITLPTTYSATDFVVYLPVTTDDYFAFKFAPSATYQSLYIDNVNYEPIPACAPPVGLNAQANFANMTANLTWQGPPNVTNNNFEIEWGETGFVQGSADGTIVTSTTLNTTISNLVMGESYSFYVRRMCGAENTAWVGPYTFVMDYCIPNSNNVEGVGMTGLVVDGTDFEITMDDSNLYNTQYLNTNELSLTAGVNIPIEATYSTASSGGWLYDYYTTIWIDLNNDGILSNSEIVFTAIPIESSIDGVTHELPAGSSFIIPDGGNNITGVYRMRIIGRESSYAVDSCVTGSTSWFFTVDMNVNIVFPCIQPTNINFLDVGYEYVVLDWEGQGNNNFELEYGVTGFVPGTGTTLLNVTKPYTLENLTPGTTYDFYIRKKCGDLYSDWSAVASTYVFCDTPEPTGASSQTLVSDQLLSDLVIEGQNLKFYTDPSLTQEVPASTVLQVSGTYFVTQTINCESDSFLIVDVTVLPRIAMPIVAAGQSYCDGGVIADIPVTSISGATVIWYASATSTTPLAANTPLVTGVYYVVQTDGITTSHRLSVPVVINTTPPNLVSQTISLCGSYTFGNLAINNLQGTTVKWYVSTTATAPIANNVPVVTGTYYVTQSFGICESQRVPYQVTQNESLNKPIAGVQNFCGSGTVADLVAQGVPGAQLLWYASATSVNALNPSATLSSGTYYVAQTMNGCSSERRAVAVRVISIAAPQLTPFTVCGGGTISDLYIPVSTETSYRWYLTPSSDFELEQTTPLVQGTYFVERVQYGCVSARTAVQVNIGEVPNPPTGVATQSFVEGSTIANLVLNQSNVVWYASFNDSQNGVNPLPSYTPLVNGTTYFAVIIGTNGCPSYPLAVTVDVYLSNDEFDKEGLKYYPNPVNDVLNIDYVESIRFVEVFDLLGKRVKTLNTNDQNVQIDLSDLASGTYMIQLKTDSKTQFIKVIKK</sequence>
<dbReference type="Gene3D" id="2.60.40.10">
    <property type="entry name" value="Immunoglobulins"/>
    <property type="match status" value="5"/>
</dbReference>
<evidence type="ECO:0000256" key="2">
    <source>
        <dbReference type="SAM" id="Phobius"/>
    </source>
</evidence>
<dbReference type="Pfam" id="PF18962">
    <property type="entry name" value="Por_Secre_tail"/>
    <property type="match status" value="1"/>
</dbReference>
<dbReference type="InterPro" id="IPR018247">
    <property type="entry name" value="EF_Hand_1_Ca_BS"/>
</dbReference>
<proteinExistence type="predicted"/>
<comment type="caution">
    <text evidence="4">The sequence shown here is derived from an EMBL/GenBank/DDBJ whole genome shotgun (WGS) entry which is preliminary data.</text>
</comment>
<dbReference type="RefSeq" id="WP_125017400.1">
    <property type="nucleotide sequence ID" value="NZ_RQVQ01000005.1"/>
</dbReference>
<keyword evidence="5" id="KW-1185">Reference proteome</keyword>
<dbReference type="PROSITE" id="PS50853">
    <property type="entry name" value="FN3"/>
    <property type="match status" value="4"/>
</dbReference>
<accession>A0A3P3WB78</accession>
<keyword evidence="2" id="KW-0472">Membrane</keyword>
<feature type="domain" description="Fibronectin type-III" evidence="3">
    <location>
        <begin position="1246"/>
        <end position="1337"/>
    </location>
</feature>
<keyword evidence="1" id="KW-0732">Signal</keyword>
<keyword evidence="2" id="KW-1133">Transmembrane helix</keyword>
<name>A0A3P3WB78_9FLAO</name>
<gene>
    <name evidence="4" type="ORF">EG240_03290</name>
</gene>
<evidence type="ECO:0000313" key="4">
    <source>
        <dbReference type="EMBL" id="RRJ92441.1"/>
    </source>
</evidence>
<organism evidence="4 5">
    <name type="scientific">Paenimyroides tangerinum</name>
    <dbReference type="NCBI Taxonomy" id="2488728"/>
    <lineage>
        <taxon>Bacteria</taxon>
        <taxon>Pseudomonadati</taxon>
        <taxon>Bacteroidota</taxon>
        <taxon>Flavobacteriia</taxon>
        <taxon>Flavobacteriales</taxon>
        <taxon>Flavobacteriaceae</taxon>
        <taxon>Paenimyroides</taxon>
    </lineage>
</organism>
<dbReference type="CDD" id="cd00063">
    <property type="entry name" value="FN3"/>
    <property type="match status" value="1"/>
</dbReference>
<dbReference type="SUPFAM" id="SSF49265">
    <property type="entry name" value="Fibronectin type III"/>
    <property type="match status" value="4"/>
</dbReference>
<dbReference type="NCBIfam" id="TIGR04183">
    <property type="entry name" value="Por_Secre_tail"/>
    <property type="match status" value="1"/>
</dbReference>
<feature type="domain" description="Fibronectin type-III" evidence="3">
    <location>
        <begin position="237"/>
        <end position="331"/>
    </location>
</feature>
<dbReference type="Proteomes" id="UP000275719">
    <property type="component" value="Unassembled WGS sequence"/>
</dbReference>
<feature type="transmembrane region" description="Helical" evidence="2">
    <location>
        <begin position="21"/>
        <end position="41"/>
    </location>
</feature>
<dbReference type="SMART" id="SM00060">
    <property type="entry name" value="FN3"/>
    <property type="match status" value="5"/>
</dbReference>
<feature type="domain" description="Fibronectin type-III" evidence="3">
    <location>
        <begin position="491"/>
        <end position="579"/>
    </location>
</feature>
<dbReference type="OrthoDB" id="975384at2"/>
<keyword evidence="2" id="KW-0812">Transmembrane</keyword>
<dbReference type="InterPro" id="IPR013783">
    <property type="entry name" value="Ig-like_fold"/>
</dbReference>
<feature type="domain" description="Fibronectin type-III" evidence="3">
    <location>
        <begin position="990"/>
        <end position="1083"/>
    </location>
</feature>
<dbReference type="Pfam" id="PF00041">
    <property type="entry name" value="fn3"/>
    <property type="match status" value="1"/>
</dbReference>
<protein>
    <submittedName>
        <fullName evidence="4">T9SS C-terminal target domain-containing protein</fullName>
    </submittedName>
</protein>
<dbReference type="EMBL" id="RQVQ01000005">
    <property type="protein sequence ID" value="RRJ92441.1"/>
    <property type="molecule type" value="Genomic_DNA"/>
</dbReference>
<reference evidence="4 5" key="1">
    <citation type="submission" date="2018-11" db="EMBL/GenBank/DDBJ databases">
        <title>Flavobacterium sp. nov., YIM 102701-2 draft genome.</title>
        <authorList>
            <person name="Li G."/>
            <person name="Jiang Y."/>
        </authorList>
    </citation>
    <scope>NUCLEOTIDE SEQUENCE [LARGE SCALE GENOMIC DNA]</scope>
    <source>
        <strain evidence="4 5">YIM 102701-2</strain>
    </source>
</reference>
<dbReference type="InterPro" id="IPR036116">
    <property type="entry name" value="FN3_sf"/>
</dbReference>
<evidence type="ECO:0000313" key="5">
    <source>
        <dbReference type="Proteomes" id="UP000275719"/>
    </source>
</evidence>